<dbReference type="AlphaFoldDB" id="A0A382EMK8"/>
<sequence>MQLERQIMQVPPVWYPDPLSLDSYKEIFFGAFYDESYVSLYGKSSSYQARIYLGSFLNSLIIALSVSLFSVIFGAYAAYPIARMNFKGKYVLLFSILVVRLVPALALAIPIVLFSKKMGMSDRLITLIFINMSFVLPYVIWLLQAYFKTIPSELEDAGRIDGCNRFEVVNKIILPLSIPGLVTTAILAFLLSWGEFLFALLITETETSYTSTVVAAMFATAVADVSYVTIIAAGVLAVIPPVVFALIFQKYIMSGLLSGAVKN</sequence>
<evidence type="ECO:0000256" key="5">
    <source>
        <dbReference type="ARBA" id="ARBA00022989"/>
    </source>
</evidence>
<dbReference type="InterPro" id="IPR000515">
    <property type="entry name" value="MetI-like"/>
</dbReference>
<gene>
    <name evidence="9" type="ORF">METZ01_LOCUS204804</name>
</gene>
<dbReference type="InterPro" id="IPR035906">
    <property type="entry name" value="MetI-like_sf"/>
</dbReference>
<evidence type="ECO:0000256" key="2">
    <source>
        <dbReference type="ARBA" id="ARBA00022448"/>
    </source>
</evidence>
<dbReference type="GO" id="GO:0005886">
    <property type="term" value="C:plasma membrane"/>
    <property type="evidence" value="ECO:0007669"/>
    <property type="project" value="UniProtKB-SubCell"/>
</dbReference>
<evidence type="ECO:0000256" key="6">
    <source>
        <dbReference type="ARBA" id="ARBA00023136"/>
    </source>
</evidence>
<keyword evidence="6 7" id="KW-0472">Membrane</keyword>
<feature type="transmembrane region" description="Helical" evidence="7">
    <location>
        <begin position="125"/>
        <end position="147"/>
    </location>
</feature>
<evidence type="ECO:0000256" key="4">
    <source>
        <dbReference type="ARBA" id="ARBA00022692"/>
    </source>
</evidence>
<accession>A0A382EMK8</accession>
<keyword evidence="3" id="KW-1003">Cell membrane</keyword>
<proteinExistence type="predicted"/>
<keyword evidence="4 7" id="KW-0812">Transmembrane</keyword>
<dbReference type="Pfam" id="PF00528">
    <property type="entry name" value="BPD_transp_1"/>
    <property type="match status" value="1"/>
</dbReference>
<comment type="subcellular location">
    <subcellularLocation>
        <location evidence="1">Cell membrane</location>
        <topology evidence="1">Multi-pass membrane protein</topology>
    </subcellularLocation>
</comment>
<name>A0A382EMK8_9ZZZZ</name>
<dbReference type="CDD" id="cd06261">
    <property type="entry name" value="TM_PBP2"/>
    <property type="match status" value="1"/>
</dbReference>
<feature type="domain" description="ABC transmembrane type-1" evidence="8">
    <location>
        <begin position="56"/>
        <end position="248"/>
    </location>
</feature>
<dbReference type="Gene3D" id="1.10.3720.10">
    <property type="entry name" value="MetI-like"/>
    <property type="match status" value="1"/>
</dbReference>
<dbReference type="EMBL" id="UINC01045321">
    <property type="protein sequence ID" value="SVB51950.1"/>
    <property type="molecule type" value="Genomic_DNA"/>
</dbReference>
<organism evidence="9">
    <name type="scientific">marine metagenome</name>
    <dbReference type="NCBI Taxonomy" id="408172"/>
    <lineage>
        <taxon>unclassified sequences</taxon>
        <taxon>metagenomes</taxon>
        <taxon>ecological metagenomes</taxon>
    </lineage>
</organism>
<evidence type="ECO:0000256" key="1">
    <source>
        <dbReference type="ARBA" id="ARBA00004651"/>
    </source>
</evidence>
<keyword evidence="5 7" id="KW-1133">Transmembrane helix</keyword>
<evidence type="ECO:0000256" key="3">
    <source>
        <dbReference type="ARBA" id="ARBA00022475"/>
    </source>
</evidence>
<feature type="transmembrane region" description="Helical" evidence="7">
    <location>
        <begin position="172"/>
        <end position="191"/>
    </location>
</feature>
<evidence type="ECO:0000313" key="9">
    <source>
        <dbReference type="EMBL" id="SVB51950.1"/>
    </source>
</evidence>
<dbReference type="SUPFAM" id="SSF161098">
    <property type="entry name" value="MetI-like"/>
    <property type="match status" value="1"/>
</dbReference>
<dbReference type="PANTHER" id="PTHR32243:SF18">
    <property type="entry name" value="INNER MEMBRANE ABC TRANSPORTER PERMEASE PROTEIN YCJP"/>
    <property type="match status" value="1"/>
</dbReference>
<reference evidence="9" key="1">
    <citation type="submission" date="2018-05" db="EMBL/GenBank/DDBJ databases">
        <authorList>
            <person name="Lanie J.A."/>
            <person name="Ng W.-L."/>
            <person name="Kazmierczak K.M."/>
            <person name="Andrzejewski T.M."/>
            <person name="Davidsen T.M."/>
            <person name="Wayne K.J."/>
            <person name="Tettelin H."/>
            <person name="Glass J.I."/>
            <person name="Rusch D."/>
            <person name="Podicherti R."/>
            <person name="Tsui H.-C.T."/>
            <person name="Winkler M.E."/>
        </authorList>
    </citation>
    <scope>NUCLEOTIDE SEQUENCE</scope>
</reference>
<dbReference type="InterPro" id="IPR050901">
    <property type="entry name" value="BP-dep_ABC_trans_perm"/>
</dbReference>
<evidence type="ECO:0000259" key="8">
    <source>
        <dbReference type="PROSITE" id="PS50928"/>
    </source>
</evidence>
<dbReference type="PROSITE" id="PS50928">
    <property type="entry name" value="ABC_TM1"/>
    <property type="match status" value="1"/>
</dbReference>
<feature type="transmembrane region" description="Helical" evidence="7">
    <location>
        <begin position="225"/>
        <end position="248"/>
    </location>
</feature>
<dbReference type="PANTHER" id="PTHR32243">
    <property type="entry name" value="MALTOSE TRANSPORT SYSTEM PERMEASE-RELATED"/>
    <property type="match status" value="1"/>
</dbReference>
<feature type="transmembrane region" description="Helical" evidence="7">
    <location>
        <begin position="90"/>
        <end position="113"/>
    </location>
</feature>
<keyword evidence="2" id="KW-0813">Transport</keyword>
<protein>
    <recommendedName>
        <fullName evidence="8">ABC transmembrane type-1 domain-containing protein</fullName>
    </recommendedName>
</protein>
<dbReference type="GO" id="GO:0055085">
    <property type="term" value="P:transmembrane transport"/>
    <property type="evidence" value="ECO:0007669"/>
    <property type="project" value="InterPro"/>
</dbReference>
<evidence type="ECO:0000256" key="7">
    <source>
        <dbReference type="SAM" id="Phobius"/>
    </source>
</evidence>
<feature type="transmembrane region" description="Helical" evidence="7">
    <location>
        <begin position="51"/>
        <end position="78"/>
    </location>
</feature>